<proteinExistence type="predicted"/>
<reference evidence="1 2" key="1">
    <citation type="submission" date="2015-01" db="EMBL/GenBank/DDBJ databases">
        <title>Genome of allotetraploid Gossypium barbadense reveals genomic plasticity and fiber elongation in cotton evolution.</title>
        <authorList>
            <person name="Chen X."/>
            <person name="Liu X."/>
            <person name="Zhao B."/>
            <person name="Zheng H."/>
            <person name="Hu Y."/>
            <person name="Lu G."/>
            <person name="Yang C."/>
            <person name="Chen J."/>
            <person name="Shan C."/>
            <person name="Zhang L."/>
            <person name="Zhou Y."/>
            <person name="Wang L."/>
            <person name="Guo W."/>
            <person name="Bai Y."/>
            <person name="Ruan J."/>
            <person name="Shangguan X."/>
            <person name="Mao Y."/>
            <person name="Jiang J."/>
            <person name="Zhu Y."/>
            <person name="Lei J."/>
            <person name="Kang H."/>
            <person name="Chen S."/>
            <person name="He X."/>
            <person name="Wang R."/>
            <person name="Wang Y."/>
            <person name="Chen J."/>
            <person name="Wang L."/>
            <person name="Yu S."/>
            <person name="Wang B."/>
            <person name="Wei J."/>
            <person name="Song S."/>
            <person name="Lu X."/>
            <person name="Gao Z."/>
            <person name="Gu W."/>
            <person name="Deng X."/>
            <person name="Ma D."/>
            <person name="Wang S."/>
            <person name="Liang W."/>
            <person name="Fang L."/>
            <person name="Cai C."/>
            <person name="Zhu X."/>
            <person name="Zhou B."/>
            <person name="Zhang Y."/>
            <person name="Chen Z."/>
            <person name="Xu S."/>
            <person name="Zhu R."/>
            <person name="Wang S."/>
            <person name="Zhang T."/>
            <person name="Zhao G."/>
        </authorList>
    </citation>
    <scope>NUCLEOTIDE SEQUENCE [LARGE SCALE GENOMIC DNA]</scope>
    <source>
        <strain evidence="2">cv. Xinhai21</strain>
        <tissue evidence="1">Leaf</tissue>
    </source>
</reference>
<protein>
    <submittedName>
        <fullName evidence="1">Uncharacterized protein</fullName>
    </submittedName>
</protein>
<sequence length="79" mass="8573">MSALLLALQKRPAFKGREPLANSLAAAENHARPDTVYKKRWRTLKIDQGARGGWGVVVNCGGPERGVEAAGVVWEEMEG</sequence>
<gene>
    <name evidence="1" type="ORF">GOBAR_AA37063</name>
</gene>
<organism evidence="1 2">
    <name type="scientific">Gossypium barbadense</name>
    <name type="common">Sea Island cotton</name>
    <name type="synonym">Hibiscus barbadensis</name>
    <dbReference type="NCBI Taxonomy" id="3634"/>
    <lineage>
        <taxon>Eukaryota</taxon>
        <taxon>Viridiplantae</taxon>
        <taxon>Streptophyta</taxon>
        <taxon>Embryophyta</taxon>
        <taxon>Tracheophyta</taxon>
        <taxon>Spermatophyta</taxon>
        <taxon>Magnoliopsida</taxon>
        <taxon>eudicotyledons</taxon>
        <taxon>Gunneridae</taxon>
        <taxon>Pentapetalae</taxon>
        <taxon>rosids</taxon>
        <taxon>malvids</taxon>
        <taxon>Malvales</taxon>
        <taxon>Malvaceae</taxon>
        <taxon>Malvoideae</taxon>
        <taxon>Gossypium</taxon>
    </lineage>
</organism>
<name>A0A2P5VXW3_GOSBA</name>
<evidence type="ECO:0000313" key="2">
    <source>
        <dbReference type="Proteomes" id="UP000239757"/>
    </source>
</evidence>
<evidence type="ECO:0000313" key="1">
    <source>
        <dbReference type="EMBL" id="PPR83649.1"/>
    </source>
</evidence>
<dbReference type="EMBL" id="KZ670245">
    <property type="protein sequence ID" value="PPR83649.1"/>
    <property type="molecule type" value="Genomic_DNA"/>
</dbReference>
<accession>A0A2P5VXW3</accession>
<dbReference type="Proteomes" id="UP000239757">
    <property type="component" value="Unassembled WGS sequence"/>
</dbReference>
<dbReference type="AlphaFoldDB" id="A0A2P5VXW3"/>